<reference evidence="1" key="1">
    <citation type="submission" date="2023-04" db="EMBL/GenBank/DDBJ databases">
        <title>Chromosome-level genome of Chaenocephalus aceratus.</title>
        <authorList>
            <person name="Park H."/>
        </authorList>
    </citation>
    <scope>NUCLEOTIDE SEQUENCE</scope>
    <source>
        <strain evidence="1">DE</strain>
        <tissue evidence="1">Muscle</tissue>
    </source>
</reference>
<evidence type="ECO:0000313" key="2">
    <source>
        <dbReference type="Proteomes" id="UP001228049"/>
    </source>
</evidence>
<name>A0AAD9BL25_DISEL</name>
<dbReference type="PANTHER" id="PTHR46601:SF1">
    <property type="entry name" value="ADF-H DOMAIN-CONTAINING PROTEIN"/>
    <property type="match status" value="1"/>
</dbReference>
<keyword evidence="2" id="KW-1185">Reference proteome</keyword>
<gene>
    <name evidence="1" type="ORF">KUDE01_031760</name>
</gene>
<dbReference type="AlphaFoldDB" id="A0AAD9BL25"/>
<organism evidence="1 2">
    <name type="scientific">Dissostichus eleginoides</name>
    <name type="common">Patagonian toothfish</name>
    <name type="synonym">Dissostichus amissus</name>
    <dbReference type="NCBI Taxonomy" id="100907"/>
    <lineage>
        <taxon>Eukaryota</taxon>
        <taxon>Metazoa</taxon>
        <taxon>Chordata</taxon>
        <taxon>Craniata</taxon>
        <taxon>Vertebrata</taxon>
        <taxon>Euteleostomi</taxon>
        <taxon>Actinopterygii</taxon>
        <taxon>Neopterygii</taxon>
        <taxon>Teleostei</taxon>
        <taxon>Neoteleostei</taxon>
        <taxon>Acanthomorphata</taxon>
        <taxon>Eupercaria</taxon>
        <taxon>Perciformes</taxon>
        <taxon>Notothenioidei</taxon>
        <taxon>Nototheniidae</taxon>
        <taxon>Dissostichus</taxon>
    </lineage>
</organism>
<dbReference type="PANTHER" id="PTHR46601">
    <property type="entry name" value="ULP_PROTEASE DOMAIN-CONTAINING PROTEIN"/>
    <property type="match status" value="1"/>
</dbReference>
<accession>A0AAD9BL25</accession>
<proteinExistence type="predicted"/>
<sequence length="248" mass="27839">MWGGGSAPTTFCTISESRGKGPPAIWQHLEPILVEIRENWPDVSTIHFFSDGPCTQYKQRGNLYLFCTEIYKKGFTRGTWNYFEASHGKGAPDGVGGALKRRKDKLVSQGFDIPTALSLYQALSEGKSKVKLFYIPEQAVEDAIKQMPSDIPAVPTTMRIHQVVTLSPGKILYRDMTQLKTTNITPEVVQWHSPEVVGKWCALVYDHIIYPGIIQEDVLTLIPPPENVTSRHMAIAREVWDTLASHEK</sequence>
<dbReference type="EMBL" id="JASDAP010000021">
    <property type="protein sequence ID" value="KAK1885566.1"/>
    <property type="molecule type" value="Genomic_DNA"/>
</dbReference>
<comment type="caution">
    <text evidence="1">The sequence shown here is derived from an EMBL/GenBank/DDBJ whole genome shotgun (WGS) entry which is preliminary data.</text>
</comment>
<protein>
    <submittedName>
        <fullName evidence="1">Polyketide synthase 1</fullName>
    </submittedName>
</protein>
<dbReference type="Proteomes" id="UP001228049">
    <property type="component" value="Unassembled WGS sequence"/>
</dbReference>
<evidence type="ECO:0000313" key="1">
    <source>
        <dbReference type="EMBL" id="KAK1885566.1"/>
    </source>
</evidence>